<protein>
    <recommendedName>
        <fullName evidence="5">Deacetylase PdaC domain-containing protein</fullName>
    </recommendedName>
</protein>
<proteinExistence type="predicted"/>
<evidence type="ECO:0000256" key="1">
    <source>
        <dbReference type="SAM" id="MobiDB-lite"/>
    </source>
</evidence>
<accession>A0A366XQN8</accession>
<feature type="chain" id="PRO_5017033426" description="Deacetylase PdaC domain-containing protein" evidence="2">
    <location>
        <begin position="23"/>
        <end position="291"/>
    </location>
</feature>
<evidence type="ECO:0000313" key="3">
    <source>
        <dbReference type="EMBL" id="RBW68432.1"/>
    </source>
</evidence>
<sequence length="291" mass="32621">MRKNRMICAVLLSLGLLLTACGQTEETKNDQSPNVEEEVVSKNVENDAAEDEGKEAPEETPKEKTSSSEHENSEPDMEYELTKKIYKENNITISYPQISNLADEAKQTEINDLLFIEAYKVMNFYPETEGLELEIDYTISFQNPYFLSAQYSGMGFVEGTAHPSHMFYTTNIDVTNAKRIKLIDVVIPSEAFVELFKSDAFRAVNPDHEGMAKELKEYVTASDFENADSLDDIGTEKHSEAFSYFTENALGISIGVSHAAGGYAAFEINYNDLPSDLVVEKDILELLKIVE</sequence>
<reference evidence="3 4" key="1">
    <citation type="submission" date="2018-07" db="EMBL/GenBank/DDBJ databases">
        <title>Lottiidibacillus patelloidae gen. nov., sp. nov., isolated from the intestinal tract of a marine limpet and the reclassification of B. taeanensis BH030017T, B. algicola KMM 3737T and B. hwajinpoensis SW-72T as genus Lottiidibacillus.</title>
        <authorList>
            <person name="Liu R."/>
            <person name="Huang Z."/>
        </authorList>
    </citation>
    <scope>NUCLEOTIDE SEQUENCE [LARGE SCALE GENOMIC DNA]</scope>
    <source>
        <strain evidence="3 4">BH030017</strain>
    </source>
</reference>
<keyword evidence="4" id="KW-1185">Reference proteome</keyword>
<evidence type="ECO:0008006" key="5">
    <source>
        <dbReference type="Google" id="ProtNLM"/>
    </source>
</evidence>
<dbReference type="PROSITE" id="PS51257">
    <property type="entry name" value="PROKAR_LIPOPROTEIN"/>
    <property type="match status" value="1"/>
</dbReference>
<dbReference type="RefSeq" id="WP_113807180.1">
    <property type="nucleotide sequence ID" value="NZ_QOCW01000020.1"/>
</dbReference>
<gene>
    <name evidence="3" type="ORF">DS031_16585</name>
</gene>
<dbReference type="AlphaFoldDB" id="A0A366XQN8"/>
<dbReference type="Proteomes" id="UP000253314">
    <property type="component" value="Unassembled WGS sequence"/>
</dbReference>
<evidence type="ECO:0000313" key="4">
    <source>
        <dbReference type="Proteomes" id="UP000253314"/>
    </source>
</evidence>
<comment type="caution">
    <text evidence="3">The sequence shown here is derived from an EMBL/GenBank/DDBJ whole genome shotgun (WGS) entry which is preliminary data.</text>
</comment>
<organism evidence="3 4">
    <name type="scientific">Bacillus taeanensis</name>
    <dbReference type="NCBI Taxonomy" id="273032"/>
    <lineage>
        <taxon>Bacteria</taxon>
        <taxon>Bacillati</taxon>
        <taxon>Bacillota</taxon>
        <taxon>Bacilli</taxon>
        <taxon>Bacillales</taxon>
        <taxon>Bacillaceae</taxon>
        <taxon>Bacillus</taxon>
    </lineage>
</organism>
<evidence type="ECO:0000256" key="2">
    <source>
        <dbReference type="SAM" id="SignalP"/>
    </source>
</evidence>
<feature type="compositionally biased region" description="Basic and acidic residues" evidence="1">
    <location>
        <begin position="54"/>
        <end position="73"/>
    </location>
</feature>
<name>A0A366XQN8_9BACI</name>
<feature type="signal peptide" evidence="2">
    <location>
        <begin position="1"/>
        <end position="22"/>
    </location>
</feature>
<dbReference type="OrthoDB" id="2067190at2"/>
<dbReference type="EMBL" id="QOCW01000020">
    <property type="protein sequence ID" value="RBW68432.1"/>
    <property type="molecule type" value="Genomic_DNA"/>
</dbReference>
<dbReference type="Gene3D" id="3.30.565.40">
    <property type="entry name" value="Fervidobacterium nodosum Rt17-B1 like"/>
    <property type="match status" value="1"/>
</dbReference>
<feature type="region of interest" description="Disordered" evidence="1">
    <location>
        <begin position="25"/>
        <end position="77"/>
    </location>
</feature>
<keyword evidence="2" id="KW-0732">Signal</keyword>